<sequence>MVEGEEVLIRNWDEIASACLKEGDTYRDPLTRISFRTEMASFCGQKTIVLRRDYPGYRLKIDNGKWNWASPWLAQPW</sequence>
<evidence type="ECO:0000313" key="2">
    <source>
        <dbReference type="Proteomes" id="UP000230779"/>
    </source>
</evidence>
<organism evidence="1 2">
    <name type="scientific">Candidatus Kerfeldbacteria bacterium CG_4_10_14_0_8_um_filter_42_10</name>
    <dbReference type="NCBI Taxonomy" id="2014248"/>
    <lineage>
        <taxon>Bacteria</taxon>
        <taxon>Candidatus Kerfeldiibacteriota</taxon>
    </lineage>
</organism>
<gene>
    <name evidence="1" type="ORF">COY66_05155</name>
</gene>
<dbReference type="Proteomes" id="UP000230779">
    <property type="component" value="Unassembled WGS sequence"/>
</dbReference>
<dbReference type="AlphaFoldDB" id="A0A2M7RHT2"/>
<evidence type="ECO:0000313" key="1">
    <source>
        <dbReference type="EMBL" id="PIY96061.1"/>
    </source>
</evidence>
<accession>A0A2M7RHT2</accession>
<protein>
    <submittedName>
        <fullName evidence="1">Uncharacterized protein</fullName>
    </submittedName>
</protein>
<comment type="caution">
    <text evidence="1">The sequence shown here is derived from an EMBL/GenBank/DDBJ whole genome shotgun (WGS) entry which is preliminary data.</text>
</comment>
<name>A0A2M7RHT2_9BACT</name>
<proteinExistence type="predicted"/>
<reference evidence="1 2" key="1">
    <citation type="submission" date="2017-09" db="EMBL/GenBank/DDBJ databases">
        <title>Depth-based differentiation of microbial function through sediment-hosted aquifers and enrichment of novel symbionts in the deep terrestrial subsurface.</title>
        <authorList>
            <person name="Probst A.J."/>
            <person name="Ladd B."/>
            <person name="Jarett J.K."/>
            <person name="Geller-Mcgrath D.E."/>
            <person name="Sieber C.M."/>
            <person name="Emerson J.B."/>
            <person name="Anantharaman K."/>
            <person name="Thomas B.C."/>
            <person name="Malmstrom R."/>
            <person name="Stieglmeier M."/>
            <person name="Klingl A."/>
            <person name="Woyke T."/>
            <person name="Ryan C.M."/>
            <person name="Banfield J.F."/>
        </authorList>
    </citation>
    <scope>NUCLEOTIDE SEQUENCE [LARGE SCALE GENOMIC DNA]</scope>
    <source>
        <strain evidence="1">CG_4_10_14_0_8_um_filter_42_10</strain>
    </source>
</reference>
<dbReference type="EMBL" id="PFMD01000059">
    <property type="protein sequence ID" value="PIY96061.1"/>
    <property type="molecule type" value="Genomic_DNA"/>
</dbReference>